<dbReference type="EMBL" id="AP018929">
    <property type="protein sequence ID" value="BBG23332.1"/>
    <property type="molecule type" value="Genomic_DNA"/>
</dbReference>
<accession>A0A510DT32</accession>
<organism evidence="1 2">
    <name type="scientific">Sulfuracidifex tepidarius</name>
    <dbReference type="NCBI Taxonomy" id="1294262"/>
    <lineage>
        <taxon>Archaea</taxon>
        <taxon>Thermoproteota</taxon>
        <taxon>Thermoprotei</taxon>
        <taxon>Sulfolobales</taxon>
        <taxon>Sulfolobaceae</taxon>
        <taxon>Sulfuracidifex</taxon>
    </lineage>
</organism>
<dbReference type="KEGG" id="step:IC006_0616"/>
<sequence>MFYTCILCIRSINGKIINIFRAPFIIRQKPIIVGDTLIEMTSTDWVFAIPIYYVIHMSTFPKINLNENVTET</sequence>
<dbReference type="AlphaFoldDB" id="A0A510DT32"/>
<keyword evidence="2" id="KW-1185">Reference proteome</keyword>
<name>A0A510DT32_9CREN</name>
<dbReference type="Proteomes" id="UP000322983">
    <property type="component" value="Chromosome"/>
</dbReference>
<proteinExistence type="predicted"/>
<protein>
    <submittedName>
        <fullName evidence="1">Uncharacterized protein</fullName>
    </submittedName>
</protein>
<gene>
    <name evidence="1" type="ORF">IC006_0616</name>
</gene>
<reference evidence="1 2" key="1">
    <citation type="journal article" date="2020" name="Int. J. Syst. Evol. Microbiol.">
        <title>Sulfuracidifex tepidarius gen. nov., sp. nov. and transfer of Sulfolobus metallicus Huber and Stetter 1992 to the genus Sulfuracidifex as Sulfuracidifex metallicus comb. nov.</title>
        <authorList>
            <person name="Itoh T."/>
            <person name="Miura T."/>
            <person name="Sakai H.D."/>
            <person name="Kato S."/>
            <person name="Ohkuma M."/>
            <person name="Takashina T."/>
        </authorList>
    </citation>
    <scope>NUCLEOTIDE SEQUENCE [LARGE SCALE GENOMIC DNA]</scope>
    <source>
        <strain evidence="1 2">IC-006</strain>
    </source>
</reference>
<evidence type="ECO:0000313" key="2">
    <source>
        <dbReference type="Proteomes" id="UP000322983"/>
    </source>
</evidence>
<evidence type="ECO:0000313" key="1">
    <source>
        <dbReference type="EMBL" id="BBG23332.1"/>
    </source>
</evidence>